<reference evidence="1" key="1">
    <citation type="submission" date="2023-10" db="EMBL/GenBank/DDBJ databases">
        <authorList>
            <person name="Chen Y."/>
            <person name="Shah S."/>
            <person name="Dougan E. K."/>
            <person name="Thang M."/>
            <person name="Chan C."/>
        </authorList>
    </citation>
    <scope>NUCLEOTIDE SEQUENCE [LARGE SCALE GENOMIC DNA]</scope>
</reference>
<evidence type="ECO:0000313" key="2">
    <source>
        <dbReference type="Proteomes" id="UP001189429"/>
    </source>
</evidence>
<keyword evidence="2" id="KW-1185">Reference proteome</keyword>
<name>A0ABN9W6S4_9DINO</name>
<organism evidence="1 2">
    <name type="scientific">Prorocentrum cordatum</name>
    <dbReference type="NCBI Taxonomy" id="2364126"/>
    <lineage>
        <taxon>Eukaryota</taxon>
        <taxon>Sar</taxon>
        <taxon>Alveolata</taxon>
        <taxon>Dinophyceae</taxon>
        <taxon>Prorocentrales</taxon>
        <taxon>Prorocentraceae</taxon>
        <taxon>Prorocentrum</taxon>
    </lineage>
</organism>
<evidence type="ECO:0000313" key="1">
    <source>
        <dbReference type="EMBL" id="CAK0881839.1"/>
    </source>
</evidence>
<sequence>AWFELLACGGSAVDLAACPAGRGGAPALLDVLAGVQLSEGVLGAYTPSPLRSRPTSRATWLGGSGPTAHKAMAGPRACAGWSGGGCWEAAGRPGARTSSCARRWRLSAPTAPRCSPASCWAAARAAQGFRHRRRQRVPRRRS</sequence>
<gene>
    <name evidence="1" type="ORF">PCOR1329_LOCUS64552</name>
</gene>
<accession>A0ABN9W6S4</accession>
<feature type="non-terminal residue" evidence="1">
    <location>
        <position position="1"/>
    </location>
</feature>
<proteinExistence type="predicted"/>
<comment type="caution">
    <text evidence="1">The sequence shown here is derived from an EMBL/GenBank/DDBJ whole genome shotgun (WGS) entry which is preliminary data.</text>
</comment>
<dbReference type="EMBL" id="CAUYUJ010018234">
    <property type="protein sequence ID" value="CAK0881839.1"/>
    <property type="molecule type" value="Genomic_DNA"/>
</dbReference>
<dbReference type="Proteomes" id="UP001189429">
    <property type="component" value="Unassembled WGS sequence"/>
</dbReference>
<protein>
    <submittedName>
        <fullName evidence="1">Uncharacterized protein</fullName>
    </submittedName>
</protein>